<keyword evidence="2" id="KW-1185">Reference proteome</keyword>
<protein>
    <submittedName>
        <fullName evidence="1">YdhR family protein</fullName>
    </submittedName>
</protein>
<proteinExistence type="predicted"/>
<name>A0ABU5ZWM9_9FLAO</name>
<dbReference type="Proteomes" id="UP001327027">
    <property type="component" value="Unassembled WGS sequence"/>
</dbReference>
<sequence length="113" mass="13035">MLEEKTIVNVQFKSTLSHEKLYEISNKNKSEMASVKGLIIKYYYINPETNVIGGTYLFENIGFARDYLRFFFLKGIGLKYGIIPETLKMEIGNVNLEIKGNNTKYSLKDYNSS</sequence>
<comment type="caution">
    <text evidence="1">The sequence shown here is derived from an EMBL/GenBank/DDBJ whole genome shotgun (WGS) entry which is preliminary data.</text>
</comment>
<evidence type="ECO:0000313" key="1">
    <source>
        <dbReference type="EMBL" id="MEB3346280.1"/>
    </source>
</evidence>
<organism evidence="1 2">
    <name type="scientific">Aquimarina gracilis</name>
    <dbReference type="NCBI Taxonomy" id="874422"/>
    <lineage>
        <taxon>Bacteria</taxon>
        <taxon>Pseudomonadati</taxon>
        <taxon>Bacteroidota</taxon>
        <taxon>Flavobacteriia</taxon>
        <taxon>Flavobacteriales</taxon>
        <taxon>Flavobacteriaceae</taxon>
        <taxon>Aquimarina</taxon>
    </lineage>
</organism>
<gene>
    <name evidence="1" type="ORF">U6A24_12450</name>
</gene>
<evidence type="ECO:0000313" key="2">
    <source>
        <dbReference type="Proteomes" id="UP001327027"/>
    </source>
</evidence>
<dbReference type="Gene3D" id="3.30.70.100">
    <property type="match status" value="1"/>
</dbReference>
<dbReference type="RefSeq" id="WP_324180304.1">
    <property type="nucleotide sequence ID" value="NZ_BAABAW010000024.1"/>
</dbReference>
<dbReference type="SUPFAM" id="SSF54909">
    <property type="entry name" value="Dimeric alpha+beta barrel"/>
    <property type="match status" value="1"/>
</dbReference>
<reference evidence="1 2" key="1">
    <citation type="journal article" date="2013" name="Int. J. Syst. Evol. Microbiol.">
        <title>Aquimarina gracilis sp. nov., isolated from the gut microflora of a mussel, Mytilus coruscus, and emended description of Aquimarina spongiae.</title>
        <authorList>
            <person name="Park S.C."/>
            <person name="Choe H.N."/>
            <person name="Baik K.S."/>
            <person name="Seong C.N."/>
        </authorList>
    </citation>
    <scope>NUCLEOTIDE SEQUENCE [LARGE SCALE GENOMIC DNA]</scope>
    <source>
        <strain evidence="1 2">PSC32</strain>
    </source>
</reference>
<accession>A0ABU5ZWM9</accession>
<dbReference type="InterPro" id="IPR014910">
    <property type="entry name" value="YdhR"/>
</dbReference>
<dbReference type="Pfam" id="PF08803">
    <property type="entry name" value="ydhR"/>
    <property type="match status" value="1"/>
</dbReference>
<dbReference type="EMBL" id="JAYKLX010000005">
    <property type="protein sequence ID" value="MEB3346280.1"/>
    <property type="molecule type" value="Genomic_DNA"/>
</dbReference>
<dbReference type="InterPro" id="IPR011008">
    <property type="entry name" value="Dimeric_a/b-barrel"/>
</dbReference>